<evidence type="ECO:0000256" key="7">
    <source>
        <dbReference type="HAMAP-Rule" id="MF_00966"/>
    </source>
</evidence>
<evidence type="ECO:0000256" key="3">
    <source>
        <dbReference type="ARBA" id="ARBA00022526"/>
    </source>
</evidence>
<dbReference type="Proteomes" id="UP000287394">
    <property type="component" value="Chromosome"/>
</dbReference>
<proteinExistence type="inferred from homology"/>
<dbReference type="EMBL" id="AP025739">
    <property type="protein sequence ID" value="BDI28170.1"/>
    <property type="molecule type" value="Genomic_DNA"/>
</dbReference>
<keyword evidence="5 7" id="KW-0560">Oxidoreductase</keyword>
<dbReference type="InterPro" id="IPR022675">
    <property type="entry name" value="G6P_DH_C"/>
</dbReference>
<keyword evidence="4 7" id="KW-0521">NADP</keyword>
<evidence type="ECO:0000313" key="9">
    <source>
        <dbReference type="Proteomes" id="UP000287394"/>
    </source>
</evidence>
<dbReference type="Gene3D" id="3.40.50.720">
    <property type="entry name" value="NAD(P)-binding Rossmann-like Domain"/>
    <property type="match status" value="1"/>
</dbReference>
<comment type="similarity">
    <text evidence="2 7">Belongs to the glucose-6-phosphate dehydrogenase family.</text>
</comment>
<dbReference type="AlphaFoldDB" id="A0A402CRU9"/>
<dbReference type="Gene3D" id="3.30.360.10">
    <property type="entry name" value="Dihydrodipicolinate Reductase, domain 2"/>
    <property type="match status" value="1"/>
</dbReference>
<accession>A0A402CRU9</accession>
<dbReference type="RefSeq" id="WP_119320117.1">
    <property type="nucleotide sequence ID" value="NZ_AP025739.1"/>
</dbReference>
<evidence type="ECO:0000256" key="1">
    <source>
        <dbReference type="ARBA" id="ARBA00004937"/>
    </source>
</evidence>
<comment type="function">
    <text evidence="7">Catalyzes the oxidation of glucose 6-phosphate to 6-phosphogluconolactone.</text>
</comment>
<sequence>MAINENNGQGKPGEKPPLVERPLPPCNIIIFGATGDLTHRKLIPALFSIEAQGLLPEHVKIIGFARRDYSDQSYRDELKASLEEFAPDLWKESQDAWPRFAHRVVFHRSDFDNSQGFQWLKERLDKFDETEGTGGNRLFYLATPPSTYSTVIDQLGKAGLAKRDGETNNPFIRIIVEKPFGSDLTTARALNTELKSVFDEDQIYRIDHYLGKETVQNIFVFRFANALFEPLWNGKYIDNVQVTVAETVGVEQRAGYFDTAGELRDMVQSHALQILSLVAMEPPNSLGANDVRDEKVKVLRAIKPVVGKDCQECVVRGQYGAGQINGKDVPAYRDEPNVPKESVTDSFVALKMEIENWRWSGVPFFIRAGKRMGQRLTEINIVFKEIPPILLKQLSPTGVEPNVITIRVQPNEGISMRLSAKPPGAQTRAVPVDMNFTYGTSFGQRIHDAYERLLMDAMLGDAALFTRDDEVEAEWGLITPILEAWKNTPAPDLPNYAAGTWGPEAANKLVADVGRKWLDR</sequence>
<dbReference type="KEGG" id="ccot:CCAX7_002210"/>
<evidence type="ECO:0000256" key="2">
    <source>
        <dbReference type="ARBA" id="ARBA00009975"/>
    </source>
</evidence>
<protein>
    <recommendedName>
        <fullName evidence="7">Glucose-6-phosphate 1-dehydrogenase</fullName>
        <shortName evidence="7">G6PD</shortName>
        <ecNumber evidence="7">1.1.1.49</ecNumber>
    </recommendedName>
</protein>
<feature type="binding site" evidence="7">
    <location>
        <position position="265"/>
    </location>
    <ligand>
        <name>substrate</name>
    </ligand>
</feature>
<dbReference type="PANTHER" id="PTHR23429">
    <property type="entry name" value="GLUCOSE-6-PHOSPHATE 1-DEHYDROGENASE G6PD"/>
    <property type="match status" value="1"/>
</dbReference>
<feature type="binding site" evidence="7">
    <location>
        <position position="66"/>
    </location>
    <ligand>
        <name>NADP(+)</name>
        <dbReference type="ChEBI" id="CHEBI:58349"/>
    </ligand>
</feature>
<comment type="catalytic activity">
    <reaction evidence="7">
        <text>D-glucose 6-phosphate + NADP(+) = 6-phospho-D-glucono-1,5-lactone + NADPH + H(+)</text>
        <dbReference type="Rhea" id="RHEA:15841"/>
        <dbReference type="ChEBI" id="CHEBI:15378"/>
        <dbReference type="ChEBI" id="CHEBI:57783"/>
        <dbReference type="ChEBI" id="CHEBI:57955"/>
        <dbReference type="ChEBI" id="CHEBI:58349"/>
        <dbReference type="ChEBI" id="CHEBI:61548"/>
        <dbReference type="EC" id="1.1.1.49"/>
    </reaction>
</comment>
<name>A0A402CRU9_9BACT</name>
<comment type="caution">
    <text evidence="7">Lacks conserved residue(s) required for the propagation of feature annotation.</text>
</comment>
<gene>
    <name evidence="7 8" type="primary">zwf</name>
    <name evidence="8" type="ORF">CCAX7_002210</name>
</gene>
<dbReference type="PROSITE" id="PS00069">
    <property type="entry name" value="G6P_DEHYDROGENASE"/>
    <property type="match status" value="1"/>
</dbReference>
<dbReference type="EC" id="1.1.1.49" evidence="7"/>
<organism evidence="8 9">
    <name type="scientific">Capsulimonas corticalis</name>
    <dbReference type="NCBI Taxonomy" id="2219043"/>
    <lineage>
        <taxon>Bacteria</taxon>
        <taxon>Bacillati</taxon>
        <taxon>Armatimonadota</taxon>
        <taxon>Armatimonadia</taxon>
        <taxon>Capsulimonadales</taxon>
        <taxon>Capsulimonadaceae</taxon>
        <taxon>Capsulimonas</taxon>
    </lineage>
</organism>
<dbReference type="GO" id="GO:0006006">
    <property type="term" value="P:glucose metabolic process"/>
    <property type="evidence" value="ECO:0007669"/>
    <property type="project" value="UniProtKB-KW"/>
</dbReference>
<dbReference type="InterPro" id="IPR001282">
    <property type="entry name" value="G6P_DH"/>
</dbReference>
<dbReference type="HAMAP" id="MF_00966">
    <property type="entry name" value="G6PD"/>
    <property type="match status" value="1"/>
</dbReference>
<dbReference type="GO" id="GO:0004345">
    <property type="term" value="F:glucose-6-phosphate dehydrogenase activity"/>
    <property type="evidence" value="ECO:0007669"/>
    <property type="project" value="UniProtKB-UniRule"/>
</dbReference>
<feature type="binding site" evidence="7">
    <location>
        <position position="178"/>
    </location>
    <ligand>
        <name>NADP(+)</name>
        <dbReference type="ChEBI" id="CHEBI:58349"/>
    </ligand>
</feature>
<dbReference type="SUPFAM" id="SSF55347">
    <property type="entry name" value="Glyceraldehyde-3-phosphate dehydrogenase-like, C-terminal domain"/>
    <property type="match status" value="1"/>
</dbReference>
<dbReference type="GO" id="GO:0050661">
    <property type="term" value="F:NADP binding"/>
    <property type="evidence" value="ECO:0007669"/>
    <property type="project" value="UniProtKB-UniRule"/>
</dbReference>
<dbReference type="SUPFAM" id="SSF51735">
    <property type="entry name" value="NAD(P)-binding Rossmann-fold domains"/>
    <property type="match status" value="1"/>
</dbReference>
<dbReference type="GO" id="GO:0005829">
    <property type="term" value="C:cytosol"/>
    <property type="evidence" value="ECO:0007669"/>
    <property type="project" value="TreeGrafter"/>
</dbReference>
<keyword evidence="6 7" id="KW-0119">Carbohydrate metabolism</keyword>
<evidence type="ECO:0000256" key="6">
    <source>
        <dbReference type="ARBA" id="ARBA00023277"/>
    </source>
</evidence>
<reference evidence="8 9" key="1">
    <citation type="journal article" date="2019" name="Int. J. Syst. Evol. Microbiol.">
        <title>Capsulimonas corticalis gen. nov., sp. nov., an aerobic capsulated bacterium, of a novel bacterial order, Capsulimonadales ord. nov., of the class Armatimonadia of the phylum Armatimonadetes.</title>
        <authorList>
            <person name="Li J."/>
            <person name="Kudo C."/>
            <person name="Tonouchi A."/>
        </authorList>
    </citation>
    <scope>NUCLEOTIDE SEQUENCE [LARGE SCALE GENOMIC DNA]</scope>
    <source>
        <strain evidence="8 9">AX-7</strain>
    </source>
</reference>
<dbReference type="FunCoup" id="A0A402CRU9">
    <property type="interactions" value="294"/>
</dbReference>
<evidence type="ECO:0000313" key="8">
    <source>
        <dbReference type="EMBL" id="BDI28170.1"/>
    </source>
</evidence>
<feature type="active site" description="Proton acceptor" evidence="7">
    <location>
        <position position="270"/>
    </location>
</feature>
<dbReference type="InterPro" id="IPR022674">
    <property type="entry name" value="G6P_DH_NAD-bd"/>
</dbReference>
<feature type="binding site" evidence="7">
    <location>
        <begin position="110"/>
        <end position="111"/>
    </location>
    <ligand>
        <name>NADP(+)</name>
        <dbReference type="ChEBI" id="CHEBI:58349"/>
    </ligand>
</feature>
<dbReference type="InterPro" id="IPR019796">
    <property type="entry name" value="G6P_DH_AS"/>
</dbReference>
<dbReference type="OrthoDB" id="9802739at2"/>
<dbReference type="Pfam" id="PF00479">
    <property type="entry name" value="G6PD_N"/>
    <property type="match status" value="1"/>
</dbReference>
<comment type="pathway">
    <text evidence="1 7">Carbohydrate degradation; pentose phosphate pathway; D-ribulose 5-phosphate from D-glucose 6-phosphate (oxidative stage): step 1/3.</text>
</comment>
<keyword evidence="3 7" id="KW-0313">Glucose metabolism</keyword>
<evidence type="ECO:0000256" key="5">
    <source>
        <dbReference type="ARBA" id="ARBA00023002"/>
    </source>
</evidence>
<dbReference type="PRINTS" id="PR00079">
    <property type="entry name" value="G6PDHDRGNASE"/>
</dbReference>
<dbReference type="NCBIfam" id="TIGR00871">
    <property type="entry name" value="zwf"/>
    <property type="match status" value="1"/>
</dbReference>
<dbReference type="GO" id="GO:0009051">
    <property type="term" value="P:pentose-phosphate shunt, oxidative branch"/>
    <property type="evidence" value="ECO:0007669"/>
    <property type="project" value="TreeGrafter"/>
</dbReference>
<feature type="binding site" evidence="7">
    <location>
        <position position="212"/>
    </location>
    <ligand>
        <name>substrate</name>
    </ligand>
</feature>
<feature type="binding site" evidence="7">
    <location>
        <position position="246"/>
    </location>
    <ligand>
        <name>substrate</name>
    </ligand>
</feature>
<keyword evidence="9" id="KW-1185">Reference proteome</keyword>
<dbReference type="InterPro" id="IPR036291">
    <property type="entry name" value="NAD(P)-bd_dom_sf"/>
</dbReference>
<dbReference type="Pfam" id="PF02781">
    <property type="entry name" value="G6PD_C"/>
    <property type="match status" value="1"/>
</dbReference>
<dbReference type="PIRSF" id="PIRSF000110">
    <property type="entry name" value="G6PD"/>
    <property type="match status" value="1"/>
</dbReference>
<evidence type="ECO:0000256" key="4">
    <source>
        <dbReference type="ARBA" id="ARBA00022857"/>
    </source>
</evidence>
<feature type="binding site" evidence="7">
    <location>
        <position position="208"/>
    </location>
    <ligand>
        <name>substrate</name>
    </ligand>
</feature>
<feature type="binding site" evidence="7">
    <location>
        <position position="370"/>
    </location>
    <ligand>
        <name>substrate</name>
    </ligand>
</feature>
<dbReference type="PANTHER" id="PTHR23429:SF0">
    <property type="entry name" value="GLUCOSE-6-PHOSPHATE 1-DEHYDROGENASE"/>
    <property type="match status" value="1"/>
</dbReference>